<comment type="similarity">
    <text evidence="1 6">Belongs to the peptidase S14 family.</text>
</comment>
<keyword evidence="3 8" id="KW-0645">Protease</keyword>
<gene>
    <name evidence="8" type="ORF">CWE10_18315</name>
</gene>
<name>A0A953IEW8_SYMTR</name>
<keyword evidence="5" id="KW-0720">Serine protease</keyword>
<dbReference type="Gene3D" id="3.90.226.10">
    <property type="entry name" value="2-enoyl-CoA Hydratase, Chain A, domain 1"/>
    <property type="match status" value="1"/>
</dbReference>
<proteinExistence type="inferred from homology"/>
<dbReference type="GO" id="GO:0004252">
    <property type="term" value="F:serine-type endopeptidase activity"/>
    <property type="evidence" value="ECO:0007669"/>
    <property type="project" value="InterPro"/>
</dbReference>
<evidence type="ECO:0000256" key="6">
    <source>
        <dbReference type="RuleBase" id="RU003567"/>
    </source>
</evidence>
<dbReference type="AlphaFoldDB" id="A0A953IEW8"/>
<evidence type="ECO:0000313" key="8">
    <source>
        <dbReference type="EMBL" id="MBY6278094.1"/>
    </source>
</evidence>
<comment type="caution">
    <text evidence="8">The sequence shown here is derived from an EMBL/GenBank/DDBJ whole genome shotgun (WGS) entry which is preliminary data.</text>
</comment>
<dbReference type="InterPro" id="IPR023562">
    <property type="entry name" value="ClpP/TepA"/>
</dbReference>
<feature type="transmembrane region" description="Helical" evidence="7">
    <location>
        <begin position="88"/>
        <end position="110"/>
    </location>
</feature>
<dbReference type="RefSeq" id="WP_273381550.1">
    <property type="nucleotide sequence ID" value="NZ_PIUK01000337.1"/>
</dbReference>
<keyword evidence="7" id="KW-1133">Transmembrane helix</keyword>
<protein>
    <recommendedName>
        <fullName evidence="6">ATP-dependent Clp protease proteolytic subunit</fullName>
    </recommendedName>
</protein>
<dbReference type="GO" id="GO:0051117">
    <property type="term" value="F:ATPase binding"/>
    <property type="evidence" value="ECO:0007669"/>
    <property type="project" value="TreeGrafter"/>
</dbReference>
<dbReference type="PANTHER" id="PTHR10381:SF70">
    <property type="entry name" value="ATP-DEPENDENT CLP PROTEASE PROTEOLYTIC SUBUNIT"/>
    <property type="match status" value="1"/>
</dbReference>
<dbReference type="SUPFAM" id="SSF52096">
    <property type="entry name" value="ClpP/crotonase"/>
    <property type="match status" value="1"/>
</dbReference>
<evidence type="ECO:0000256" key="5">
    <source>
        <dbReference type="ARBA" id="ARBA00022825"/>
    </source>
</evidence>
<keyword evidence="7" id="KW-0812">Transmembrane</keyword>
<dbReference type="GO" id="GO:0006515">
    <property type="term" value="P:protein quality control for misfolded or incompletely synthesized proteins"/>
    <property type="evidence" value="ECO:0007669"/>
    <property type="project" value="TreeGrafter"/>
</dbReference>
<organism evidence="8 9">
    <name type="scientific">Symbiobacterium thermophilum</name>
    <dbReference type="NCBI Taxonomy" id="2734"/>
    <lineage>
        <taxon>Bacteria</taxon>
        <taxon>Bacillati</taxon>
        <taxon>Bacillota</taxon>
        <taxon>Clostridia</taxon>
        <taxon>Eubacteriales</taxon>
        <taxon>Symbiobacteriaceae</taxon>
        <taxon>Symbiobacterium</taxon>
    </lineage>
</organism>
<dbReference type="InterPro" id="IPR001907">
    <property type="entry name" value="ClpP"/>
</dbReference>
<dbReference type="EMBL" id="PIUK01000337">
    <property type="protein sequence ID" value="MBY6278094.1"/>
    <property type="molecule type" value="Genomic_DNA"/>
</dbReference>
<dbReference type="InterPro" id="IPR029045">
    <property type="entry name" value="ClpP/crotonase-like_dom_sf"/>
</dbReference>
<dbReference type="GO" id="GO:0004176">
    <property type="term" value="F:ATP-dependent peptidase activity"/>
    <property type="evidence" value="ECO:0007669"/>
    <property type="project" value="InterPro"/>
</dbReference>
<dbReference type="Pfam" id="PF00574">
    <property type="entry name" value="CLP_protease"/>
    <property type="match status" value="1"/>
</dbReference>
<evidence type="ECO:0000256" key="7">
    <source>
        <dbReference type="SAM" id="Phobius"/>
    </source>
</evidence>
<evidence type="ECO:0000256" key="3">
    <source>
        <dbReference type="ARBA" id="ARBA00022670"/>
    </source>
</evidence>
<accession>A0A953IEW8</accession>
<keyword evidence="4" id="KW-0378">Hydrolase</keyword>
<reference evidence="8" key="1">
    <citation type="submission" date="2017-11" db="EMBL/GenBank/DDBJ databases">
        <title>Three new genomes from thermophilic consortium.</title>
        <authorList>
            <person name="Quaggio R."/>
            <person name="Amgarten D."/>
            <person name="Setubal J.C."/>
        </authorList>
    </citation>
    <scope>NUCLEOTIDE SEQUENCE</scope>
    <source>
        <strain evidence="8">ZCTH01-B2</strain>
    </source>
</reference>
<dbReference type="GO" id="GO:0009368">
    <property type="term" value="C:endopeptidase Clp complex"/>
    <property type="evidence" value="ECO:0007669"/>
    <property type="project" value="TreeGrafter"/>
</dbReference>
<dbReference type="PRINTS" id="PR00127">
    <property type="entry name" value="CLPPROTEASEP"/>
</dbReference>
<evidence type="ECO:0000256" key="4">
    <source>
        <dbReference type="ARBA" id="ARBA00022801"/>
    </source>
</evidence>
<evidence type="ECO:0000313" key="9">
    <source>
        <dbReference type="Proteomes" id="UP000732377"/>
    </source>
</evidence>
<keyword evidence="2" id="KW-0963">Cytoplasm</keyword>
<dbReference type="CDD" id="cd07016">
    <property type="entry name" value="S14_ClpP_1"/>
    <property type="match status" value="1"/>
</dbReference>
<dbReference type="Proteomes" id="UP000732377">
    <property type="component" value="Unassembled WGS sequence"/>
</dbReference>
<dbReference type="PANTHER" id="PTHR10381">
    <property type="entry name" value="ATP-DEPENDENT CLP PROTEASE PROTEOLYTIC SUBUNIT"/>
    <property type="match status" value="1"/>
</dbReference>
<evidence type="ECO:0000256" key="1">
    <source>
        <dbReference type="ARBA" id="ARBA00007039"/>
    </source>
</evidence>
<sequence length="246" mass="27291">MKRKFWEFRAQAGGTGGKVGELYIYGSITSYKWDDTDVTAKSFKDDLEALGDIDTLNVYINSPGGSVFQGQAIYSILRRFRERASVNVFIDGLAASIASVIAMAGGTVTMPRNAMMMLHNPWTIVAGNAAELRKAADDLDKIRVSLVEAYMEKAGDKLSREKLDDLLNAETWLTARECYDYGLCDVVAPEKEMAACIDEQIMSHYRHVPETLVARAPTLLTESDRQARIAAAKQNIERIKSVLEVL</sequence>
<dbReference type="NCBIfam" id="NF045542">
    <property type="entry name" value="Clp_rel_HeadMat"/>
    <property type="match status" value="1"/>
</dbReference>
<evidence type="ECO:0000256" key="2">
    <source>
        <dbReference type="ARBA" id="ARBA00022490"/>
    </source>
</evidence>
<keyword evidence="7" id="KW-0472">Membrane</keyword>